<sequence>MKFWVIAYKYQEDIFWDFSSSGDTHDLQETCFLPTQSIAEGFIEDQLNDDYVPVEIELETLNKNGAWSYSRGEVESWDEEF</sequence>
<proteinExistence type="predicted"/>
<organism evidence="1 2">
    <name type="scientific">Metabacillus bambusae</name>
    <dbReference type="NCBI Taxonomy" id="2795218"/>
    <lineage>
        <taxon>Bacteria</taxon>
        <taxon>Bacillati</taxon>
        <taxon>Bacillota</taxon>
        <taxon>Bacilli</taxon>
        <taxon>Bacillales</taxon>
        <taxon>Bacillaceae</taxon>
        <taxon>Metabacillus</taxon>
    </lineage>
</organism>
<evidence type="ECO:0000313" key="1">
    <source>
        <dbReference type="EMBL" id="MBO1513239.1"/>
    </source>
</evidence>
<reference evidence="1 2" key="1">
    <citation type="submission" date="2021-03" db="EMBL/GenBank/DDBJ databases">
        <title>Whole genome sequence of Metabacillus bambusae BG109.</title>
        <authorList>
            <person name="Jeong J.W."/>
        </authorList>
    </citation>
    <scope>NUCLEOTIDE SEQUENCE [LARGE SCALE GENOMIC DNA]</scope>
    <source>
        <strain evidence="1 2">BG109</strain>
    </source>
</reference>
<name>A0ABS3N4P8_9BACI</name>
<protein>
    <recommendedName>
        <fullName evidence="3">DUF3906 domain-containing protein</fullName>
    </recommendedName>
</protein>
<evidence type="ECO:0000313" key="2">
    <source>
        <dbReference type="Proteomes" id="UP000663981"/>
    </source>
</evidence>
<accession>A0ABS3N4P8</accession>
<gene>
    <name evidence="1" type="ORF">I7822_16440</name>
</gene>
<dbReference type="EMBL" id="JAGDEL010000012">
    <property type="protein sequence ID" value="MBO1513239.1"/>
    <property type="molecule type" value="Genomic_DNA"/>
</dbReference>
<keyword evidence="2" id="KW-1185">Reference proteome</keyword>
<evidence type="ECO:0008006" key="3">
    <source>
        <dbReference type="Google" id="ProtNLM"/>
    </source>
</evidence>
<comment type="caution">
    <text evidence="1">The sequence shown here is derived from an EMBL/GenBank/DDBJ whole genome shotgun (WGS) entry which is preliminary data.</text>
</comment>
<dbReference type="Proteomes" id="UP000663981">
    <property type="component" value="Unassembled WGS sequence"/>
</dbReference>
<dbReference type="RefSeq" id="WP_207980181.1">
    <property type="nucleotide sequence ID" value="NZ_JAGDEL010000012.1"/>
</dbReference>